<evidence type="ECO:0000313" key="1">
    <source>
        <dbReference type="EMBL" id="KAI7997114.1"/>
    </source>
</evidence>
<evidence type="ECO:0000313" key="2">
    <source>
        <dbReference type="Proteomes" id="UP001060215"/>
    </source>
</evidence>
<reference evidence="1 2" key="1">
    <citation type="journal article" date="2022" name="Plant J.">
        <title>Chromosome-level genome of Camellia lanceoleosa provides a valuable resource for understanding genome evolution and self-incompatibility.</title>
        <authorList>
            <person name="Gong W."/>
            <person name="Xiao S."/>
            <person name="Wang L."/>
            <person name="Liao Z."/>
            <person name="Chang Y."/>
            <person name="Mo W."/>
            <person name="Hu G."/>
            <person name="Li W."/>
            <person name="Zhao G."/>
            <person name="Zhu H."/>
            <person name="Hu X."/>
            <person name="Ji K."/>
            <person name="Xiang X."/>
            <person name="Song Q."/>
            <person name="Yuan D."/>
            <person name="Jin S."/>
            <person name="Zhang L."/>
        </authorList>
    </citation>
    <scope>NUCLEOTIDE SEQUENCE [LARGE SCALE GENOMIC DNA]</scope>
    <source>
        <strain evidence="1">SQ_2022a</strain>
    </source>
</reference>
<name>A0ACC0G971_9ERIC</name>
<dbReference type="Proteomes" id="UP001060215">
    <property type="component" value="Chromosome 10"/>
</dbReference>
<organism evidence="1 2">
    <name type="scientific">Camellia lanceoleosa</name>
    <dbReference type="NCBI Taxonomy" id="1840588"/>
    <lineage>
        <taxon>Eukaryota</taxon>
        <taxon>Viridiplantae</taxon>
        <taxon>Streptophyta</taxon>
        <taxon>Embryophyta</taxon>
        <taxon>Tracheophyta</taxon>
        <taxon>Spermatophyta</taxon>
        <taxon>Magnoliopsida</taxon>
        <taxon>eudicotyledons</taxon>
        <taxon>Gunneridae</taxon>
        <taxon>Pentapetalae</taxon>
        <taxon>asterids</taxon>
        <taxon>Ericales</taxon>
        <taxon>Theaceae</taxon>
        <taxon>Camellia</taxon>
    </lineage>
</organism>
<gene>
    <name evidence="1" type="ORF">LOK49_LG10G02866</name>
</gene>
<keyword evidence="2" id="KW-1185">Reference proteome</keyword>
<sequence length="658" mass="74453">MANHQNNGQNGLQQGQIVVVVVPFPAQGHLNQLLQLSRLISTYHIPVHYVASATHNRQAKLRVHGWDPISAANIHFHDFPTPFFPSPPPNPNASIKFPSHLQPSFQASLCLRDPFNTLLDVLSPTYRRIIVIHDSLMSSVVQDIASTPNTESYIFHSVSAFTIFLYFWETMGRPFPIESEILKDLPSIEGCFTSEFLKFIRNQHDHIKFNSGHLYNTSKVIECPYINLLAKKQITENKKHWAIGPFNPVTINNNYNFHRRHTCLDWLDKQAPNSVIYVAFGSTTSLSDEQIKELAIGLERSNKKFIWVLRDADKGDVFGGEEEEEERRVELPKGFGERGMVVRDWAPQLEILGHSSTGGFVSHCGWNSCMESISMGVPIVAWPMHSDQPRNAVLVTKKLRVGLVMRDWGRRHEVVAAAVVEEVVSRLMGSEEGEEIRRRAAELGGAVRRSVAEGGVSRREFDAFIAHIMIGVIGPPGVGKSTIMNELYGFDGTSPGDHNSSRKRERTERAKVEDFDTKEGEILREENEQEEEVFNQASFFPFFDELSSYLTPTWGKDKTAEERRIAICIFDDVVEQCHKAALKYYDTYLSFLLEACNDMNPDVRQVYTNYSIFKVVSTLNVLIRDPNALQPENIMAYDNVVSALGKIGQFHRESIDSG</sequence>
<accession>A0ACC0G971</accession>
<comment type="caution">
    <text evidence="1">The sequence shown here is derived from an EMBL/GenBank/DDBJ whole genome shotgun (WGS) entry which is preliminary data.</text>
</comment>
<proteinExistence type="predicted"/>
<protein>
    <submittedName>
        <fullName evidence="1">Zeatin O-glucosyltransferase</fullName>
    </submittedName>
</protein>
<dbReference type="EMBL" id="CM045767">
    <property type="protein sequence ID" value="KAI7997114.1"/>
    <property type="molecule type" value="Genomic_DNA"/>
</dbReference>